<feature type="domain" description="ADF-H" evidence="3">
    <location>
        <begin position="23"/>
        <end position="165"/>
    </location>
</feature>
<dbReference type="Pfam" id="PF00241">
    <property type="entry name" value="Cofilin_ADF"/>
    <property type="match status" value="1"/>
</dbReference>
<reference evidence="5" key="2">
    <citation type="submission" date="2015-01" db="EMBL/GenBank/DDBJ databases">
        <title>Evolutionary Origins and Diversification of the Mycorrhizal Mutualists.</title>
        <authorList>
            <consortium name="DOE Joint Genome Institute"/>
            <consortium name="Mycorrhizal Genomics Consortium"/>
            <person name="Kohler A."/>
            <person name="Kuo A."/>
            <person name="Nagy L.G."/>
            <person name="Floudas D."/>
            <person name="Copeland A."/>
            <person name="Barry K.W."/>
            <person name="Cichocki N."/>
            <person name="Veneault-Fourrey C."/>
            <person name="LaButti K."/>
            <person name="Lindquist E.A."/>
            <person name="Lipzen A."/>
            <person name="Lundell T."/>
            <person name="Morin E."/>
            <person name="Murat C."/>
            <person name="Riley R."/>
            <person name="Ohm R."/>
            <person name="Sun H."/>
            <person name="Tunlid A."/>
            <person name="Henrissat B."/>
            <person name="Grigoriev I.V."/>
            <person name="Hibbett D.S."/>
            <person name="Martin F."/>
        </authorList>
    </citation>
    <scope>NUCLEOTIDE SEQUENCE [LARGE SCALE GENOMIC DNA]</scope>
    <source>
        <strain evidence="5">Marx 270</strain>
    </source>
</reference>
<dbReference type="PROSITE" id="PS51263">
    <property type="entry name" value="ADF_H"/>
    <property type="match status" value="1"/>
</dbReference>
<dbReference type="GO" id="GO:0051015">
    <property type="term" value="F:actin filament binding"/>
    <property type="evidence" value="ECO:0007669"/>
    <property type="project" value="TreeGrafter"/>
</dbReference>
<dbReference type="GO" id="GO:0030427">
    <property type="term" value="C:site of polarized growth"/>
    <property type="evidence" value="ECO:0007669"/>
    <property type="project" value="TreeGrafter"/>
</dbReference>
<evidence type="ECO:0000256" key="2">
    <source>
        <dbReference type="SAM" id="SignalP"/>
    </source>
</evidence>
<evidence type="ECO:0000313" key="5">
    <source>
        <dbReference type="Proteomes" id="UP000054217"/>
    </source>
</evidence>
<proteinExistence type="predicted"/>
<dbReference type="GO" id="GO:0030833">
    <property type="term" value="P:regulation of actin filament polymerization"/>
    <property type="evidence" value="ECO:0007669"/>
    <property type="project" value="TreeGrafter"/>
</dbReference>
<name>A0A0C3IJC1_PISTI</name>
<dbReference type="PANTHER" id="PTHR10829:SF25">
    <property type="entry name" value="DREBRIN-LIKE PROTEIN"/>
    <property type="match status" value="1"/>
</dbReference>
<protein>
    <recommendedName>
        <fullName evidence="3">ADF-H domain-containing protein</fullName>
    </recommendedName>
</protein>
<feature type="signal peptide" evidence="2">
    <location>
        <begin position="1"/>
        <end position="19"/>
    </location>
</feature>
<dbReference type="FunCoup" id="A0A0C3IJC1">
    <property type="interactions" value="115"/>
</dbReference>
<dbReference type="Proteomes" id="UP000054217">
    <property type="component" value="Unassembled WGS sequence"/>
</dbReference>
<dbReference type="GO" id="GO:0005884">
    <property type="term" value="C:actin filament"/>
    <property type="evidence" value="ECO:0007669"/>
    <property type="project" value="TreeGrafter"/>
</dbReference>
<dbReference type="InParanoid" id="A0A0C3IJC1"/>
<feature type="region of interest" description="Disordered" evidence="1">
    <location>
        <begin position="387"/>
        <end position="415"/>
    </location>
</feature>
<evidence type="ECO:0000313" key="4">
    <source>
        <dbReference type="EMBL" id="KIN97092.1"/>
    </source>
</evidence>
<feature type="compositionally biased region" description="Pro residues" evidence="1">
    <location>
        <begin position="393"/>
        <end position="413"/>
    </location>
</feature>
<sequence length="455" mass="49249">MTRLCPELSLCCWWGLVSIVEDGVQVDLQSSREISDTYQKIVAGKDIDWALLTYDRGGNLKVQSTGDGGLGELAEEFSNGRIHYALARAIDPNASDPTDTWSYFNRLVKFVQINWCGDGVPEMKKGLFLTRSSSVVDVAPLVIMKRFEAAPGALYFAHDEQAREFEPIAPVGINCTPTSSYNTGTKACGPEGFPSHYLYDDAKLHPRLSQQQGHLPIHEKALPPHLRFLPRFLLVLLQYQLILSRPFGNDPVPTYAALASSNLPTKSAEKDPDPCFATFVPFSQETAYIPIKLSPGKLKKPFEGRAQEAQAASVVRSAPSGGPKKLTWSGRQALAKRQAEEEEQRSKAASWKSPAPTAFSGLFGSRVGSVVIRGAAVGITVSVSASDPEVEAAPPPPACPPPLPLPPPLPPFGTRPQIGLEPVSIPEPGPEPVTPRLRLRHTVSASSSARSHFCG</sequence>
<dbReference type="AlphaFoldDB" id="A0A0C3IJC1"/>
<dbReference type="GO" id="GO:0030864">
    <property type="term" value="C:cortical actin cytoskeleton"/>
    <property type="evidence" value="ECO:0007669"/>
    <property type="project" value="TreeGrafter"/>
</dbReference>
<dbReference type="PANTHER" id="PTHR10829">
    <property type="entry name" value="CORTACTIN AND DREBRIN"/>
    <property type="match status" value="1"/>
</dbReference>
<feature type="region of interest" description="Disordered" evidence="1">
    <location>
        <begin position="310"/>
        <end position="354"/>
    </location>
</feature>
<evidence type="ECO:0000256" key="1">
    <source>
        <dbReference type="SAM" id="MobiDB-lite"/>
    </source>
</evidence>
<organism evidence="4 5">
    <name type="scientific">Pisolithus tinctorius Marx 270</name>
    <dbReference type="NCBI Taxonomy" id="870435"/>
    <lineage>
        <taxon>Eukaryota</taxon>
        <taxon>Fungi</taxon>
        <taxon>Dikarya</taxon>
        <taxon>Basidiomycota</taxon>
        <taxon>Agaricomycotina</taxon>
        <taxon>Agaricomycetes</taxon>
        <taxon>Agaricomycetidae</taxon>
        <taxon>Boletales</taxon>
        <taxon>Sclerodermatineae</taxon>
        <taxon>Pisolithaceae</taxon>
        <taxon>Pisolithus</taxon>
    </lineage>
</organism>
<accession>A0A0C3IJC1</accession>
<dbReference type="HOGENOM" id="CLU_601466_0_0_1"/>
<dbReference type="SUPFAM" id="SSF55753">
    <property type="entry name" value="Actin depolymerizing proteins"/>
    <property type="match status" value="1"/>
</dbReference>
<dbReference type="OrthoDB" id="5971719at2759"/>
<keyword evidence="2" id="KW-0732">Signal</keyword>
<dbReference type="STRING" id="870435.A0A0C3IJC1"/>
<keyword evidence="5" id="KW-1185">Reference proteome</keyword>
<reference evidence="4 5" key="1">
    <citation type="submission" date="2014-04" db="EMBL/GenBank/DDBJ databases">
        <authorList>
            <consortium name="DOE Joint Genome Institute"/>
            <person name="Kuo A."/>
            <person name="Kohler A."/>
            <person name="Costa M.D."/>
            <person name="Nagy L.G."/>
            <person name="Floudas D."/>
            <person name="Copeland A."/>
            <person name="Barry K.W."/>
            <person name="Cichocki N."/>
            <person name="Veneault-Fourrey C."/>
            <person name="LaButti K."/>
            <person name="Lindquist E.A."/>
            <person name="Lipzen A."/>
            <person name="Lundell T."/>
            <person name="Morin E."/>
            <person name="Murat C."/>
            <person name="Sun H."/>
            <person name="Tunlid A."/>
            <person name="Henrissat B."/>
            <person name="Grigoriev I.V."/>
            <person name="Hibbett D.S."/>
            <person name="Martin F."/>
            <person name="Nordberg H.P."/>
            <person name="Cantor M.N."/>
            <person name="Hua S.X."/>
        </authorList>
    </citation>
    <scope>NUCLEOTIDE SEQUENCE [LARGE SCALE GENOMIC DNA]</scope>
    <source>
        <strain evidence="4 5">Marx 270</strain>
    </source>
</reference>
<dbReference type="Gene3D" id="3.40.20.10">
    <property type="entry name" value="Severin"/>
    <property type="match status" value="1"/>
</dbReference>
<dbReference type="InterPro" id="IPR029006">
    <property type="entry name" value="ADF-H/Gelsolin-like_dom_sf"/>
</dbReference>
<dbReference type="InterPro" id="IPR002108">
    <property type="entry name" value="ADF-H"/>
</dbReference>
<feature type="chain" id="PRO_5002166010" description="ADF-H domain-containing protein" evidence="2">
    <location>
        <begin position="20"/>
        <end position="455"/>
    </location>
</feature>
<gene>
    <name evidence="4" type="ORF">M404DRAFT_10841</name>
</gene>
<dbReference type="EMBL" id="KN832035">
    <property type="protein sequence ID" value="KIN97092.1"/>
    <property type="molecule type" value="Genomic_DNA"/>
</dbReference>
<evidence type="ECO:0000259" key="3">
    <source>
        <dbReference type="PROSITE" id="PS51263"/>
    </source>
</evidence>